<dbReference type="AlphaFoldDB" id="A0A0U9HP05"/>
<organism evidence="6">
    <name type="scientific">Tepidanaerobacter syntrophicus</name>
    <dbReference type="NCBI Taxonomy" id="224999"/>
    <lineage>
        <taxon>Bacteria</taxon>
        <taxon>Bacillati</taxon>
        <taxon>Bacillota</taxon>
        <taxon>Clostridia</taxon>
        <taxon>Thermosediminibacterales</taxon>
        <taxon>Tepidanaerobacteraceae</taxon>
        <taxon>Tepidanaerobacter</taxon>
    </lineage>
</organism>
<evidence type="ECO:0000259" key="5">
    <source>
        <dbReference type="Pfam" id="PF01420"/>
    </source>
</evidence>
<evidence type="ECO:0000256" key="1">
    <source>
        <dbReference type="ARBA" id="ARBA00010923"/>
    </source>
</evidence>
<dbReference type="InterPro" id="IPR052021">
    <property type="entry name" value="Type-I_RS_S_subunit"/>
</dbReference>
<keyword evidence="7" id="KW-1185">Reference proteome</keyword>
<dbReference type="Gene3D" id="1.10.287.1120">
    <property type="entry name" value="Bipartite methylase S protein"/>
    <property type="match status" value="1"/>
</dbReference>
<dbReference type="RefSeq" id="WP_059033011.1">
    <property type="nucleotide sequence ID" value="NZ_DF977002.1"/>
</dbReference>
<dbReference type="Pfam" id="PF01420">
    <property type="entry name" value="Methylase_S"/>
    <property type="match status" value="2"/>
</dbReference>
<feature type="domain" description="Type I restriction modification DNA specificity" evidence="5">
    <location>
        <begin position="290"/>
        <end position="418"/>
    </location>
</feature>
<keyword evidence="2" id="KW-0680">Restriction system</keyword>
<accession>A0A0U9HP05</accession>
<evidence type="ECO:0000313" key="6">
    <source>
        <dbReference type="EMBL" id="GAQ25601.1"/>
    </source>
</evidence>
<dbReference type="PANTHER" id="PTHR30408:SF12">
    <property type="entry name" value="TYPE I RESTRICTION ENZYME MJAVIII SPECIFICITY SUBUNIT"/>
    <property type="match status" value="1"/>
</dbReference>
<dbReference type="Gene3D" id="3.90.220.20">
    <property type="entry name" value="DNA methylase specificity domains"/>
    <property type="match status" value="2"/>
</dbReference>
<dbReference type="GO" id="GO:0003677">
    <property type="term" value="F:DNA binding"/>
    <property type="evidence" value="ECO:0007669"/>
    <property type="project" value="UniProtKB-KW"/>
</dbReference>
<dbReference type="EMBL" id="DF977002">
    <property type="protein sequence ID" value="GAQ25601.1"/>
    <property type="molecule type" value="Genomic_DNA"/>
</dbReference>
<evidence type="ECO:0000256" key="4">
    <source>
        <dbReference type="SAM" id="Coils"/>
    </source>
</evidence>
<feature type="domain" description="Type I restriction modification DNA specificity" evidence="5">
    <location>
        <begin position="22"/>
        <end position="201"/>
    </location>
</feature>
<feature type="coiled-coil region" evidence="4">
    <location>
        <begin position="399"/>
        <end position="426"/>
    </location>
</feature>
<dbReference type="InterPro" id="IPR000055">
    <property type="entry name" value="Restrct_endonuc_typeI_TRD"/>
</dbReference>
<evidence type="ECO:0000313" key="7">
    <source>
        <dbReference type="Proteomes" id="UP000062160"/>
    </source>
</evidence>
<dbReference type="STRING" id="224999.GCA_001485475_01631"/>
<sequence length="445" mass="50865">MSNFKRYDKYKDSGIEWIGKIPEGWKVEPLKRIVKLIQTGRTPTTKNEDYFNGEIQWFTPGDFLEDKVLRESKRKISSIAIIDNEARLFPKKTIIVVGIGATVGKVAILGIDGSFNQQITGIIADEQKVNSDYLYYWLHANQEVIKNISNYTTLPIINNESLKNFECLLMPLSEQREIVNFLDQKTAEIDDLIADKEKLIELLQEKRQAVITEAVTKGLNLNVKMKDSGIEWIGDIPEGWKVTKLKYACIESAIYGLNEPSESYTEDGIRLIRATDINKLGNLDSKMQGVFIPIEKERKNILKTGDILVSRSGSLGISLYFDEDKYGKCTYASYLVKFRANKYNYSRYLFYFTKSESFYSQIKIALVTSTISNFNGQKYANMRLPLPPLDEQISIANFLDQKTAEIDSLVSEIQEQIQKLKEYRQALIFEAVTGKIDVRDYAAVS</sequence>
<keyword evidence="4" id="KW-0175">Coiled coil</keyword>
<comment type="similarity">
    <text evidence="1">Belongs to the type-I restriction system S methylase family.</text>
</comment>
<dbReference type="PANTHER" id="PTHR30408">
    <property type="entry name" value="TYPE-1 RESTRICTION ENZYME ECOKI SPECIFICITY PROTEIN"/>
    <property type="match status" value="1"/>
</dbReference>
<dbReference type="SUPFAM" id="SSF116734">
    <property type="entry name" value="DNA methylase specificity domain"/>
    <property type="match status" value="2"/>
</dbReference>
<protein>
    <submittedName>
        <fullName evidence="6">Type I restriction enzyme, S subunit</fullName>
    </submittedName>
</protein>
<dbReference type="GO" id="GO:0009307">
    <property type="term" value="P:DNA restriction-modification system"/>
    <property type="evidence" value="ECO:0007669"/>
    <property type="project" value="UniProtKB-KW"/>
</dbReference>
<dbReference type="CDD" id="cd17290">
    <property type="entry name" value="RMtype1_S_AleSS8ORF2795P_TRD1-CR1_like"/>
    <property type="match status" value="1"/>
</dbReference>
<name>A0A0U9HP05_9FIRM</name>
<dbReference type="InterPro" id="IPR044946">
    <property type="entry name" value="Restrct_endonuc_typeI_TRD_sf"/>
</dbReference>
<reference evidence="6" key="1">
    <citation type="journal article" date="2016" name="Genome Announc.">
        <title>Draft Genome Sequence of the Syntrophic Lactate-Degrading Bacterium Tepidanaerobacter syntrophicus JLT.</title>
        <authorList>
            <person name="Matsuura N."/>
            <person name="Ohashi A."/>
            <person name="Tourlousse D.M."/>
            <person name="Sekiguchi Y."/>
        </authorList>
    </citation>
    <scope>NUCLEOTIDE SEQUENCE [LARGE SCALE GENOMIC DNA]</scope>
    <source>
        <strain evidence="6">JL</strain>
    </source>
</reference>
<proteinExistence type="inferred from homology"/>
<evidence type="ECO:0000256" key="3">
    <source>
        <dbReference type="ARBA" id="ARBA00023125"/>
    </source>
</evidence>
<feature type="coiled-coil region" evidence="4">
    <location>
        <begin position="182"/>
        <end position="213"/>
    </location>
</feature>
<keyword evidence="3" id="KW-0238">DNA-binding</keyword>
<dbReference type="Proteomes" id="UP000062160">
    <property type="component" value="Unassembled WGS sequence"/>
</dbReference>
<dbReference type="OrthoDB" id="9795776at2"/>
<dbReference type="CDD" id="cd17521">
    <property type="entry name" value="RMtype1_S_Sau13435ORF2165P_TRD2-CR2_like"/>
    <property type="match status" value="1"/>
</dbReference>
<evidence type="ECO:0000256" key="2">
    <source>
        <dbReference type="ARBA" id="ARBA00022747"/>
    </source>
</evidence>
<gene>
    <name evidence="6" type="ORF">TSYNT_8130</name>
</gene>